<keyword evidence="4" id="KW-1185">Reference proteome</keyword>
<dbReference type="EMBL" id="CAEKKB010000002">
    <property type="protein sequence ID" value="CAB4300816.1"/>
    <property type="molecule type" value="Genomic_DNA"/>
</dbReference>
<dbReference type="AlphaFoldDB" id="A0A6J5U4V3"/>
<evidence type="ECO:0000313" key="2">
    <source>
        <dbReference type="EMBL" id="CAB4300816.1"/>
    </source>
</evidence>
<proteinExistence type="predicted"/>
<name>A0A6J5U4V3_PRUAR</name>
<evidence type="ECO:0000313" key="3">
    <source>
        <dbReference type="Proteomes" id="UP000507222"/>
    </source>
</evidence>
<organism evidence="1 3">
    <name type="scientific">Prunus armeniaca</name>
    <name type="common">Apricot</name>
    <name type="synonym">Armeniaca vulgaris</name>
    <dbReference type="NCBI Taxonomy" id="36596"/>
    <lineage>
        <taxon>Eukaryota</taxon>
        <taxon>Viridiplantae</taxon>
        <taxon>Streptophyta</taxon>
        <taxon>Embryophyta</taxon>
        <taxon>Tracheophyta</taxon>
        <taxon>Spermatophyta</taxon>
        <taxon>Magnoliopsida</taxon>
        <taxon>eudicotyledons</taxon>
        <taxon>Gunneridae</taxon>
        <taxon>Pentapetalae</taxon>
        <taxon>rosids</taxon>
        <taxon>fabids</taxon>
        <taxon>Rosales</taxon>
        <taxon>Rosaceae</taxon>
        <taxon>Amygdaloideae</taxon>
        <taxon>Amygdaleae</taxon>
        <taxon>Prunus</taxon>
    </lineage>
</organism>
<sequence length="164" mass="17935">MGMVLSYSAPNRPVAIPSSVRPRRLASKPVLDSRFFEVGFLVENQALDRHQNLKDRRLRWVPLLLPFSRSGVEQAEADIPARVKVRVGPQPERVVVDLGGVCQVIEGEGDVEEEERVEVGRAGGSDDVDGVREVLLQNLPLLHDLLLDPAAAATAVFVVDVVVV</sequence>
<dbReference type="Proteomes" id="UP000507222">
    <property type="component" value="Unassembled WGS sequence"/>
</dbReference>
<accession>A0A6J5U4V3</accession>
<reference evidence="1 3" key="2">
    <citation type="submission" date="2020-05" db="EMBL/GenBank/DDBJ databases">
        <authorList>
            <person name="Campoy J."/>
            <person name="Schneeberger K."/>
            <person name="Spophaly S."/>
        </authorList>
    </citation>
    <scope>NUCLEOTIDE SEQUENCE [LARGE SCALE GENOMIC DNA]</scope>
    <source>
        <strain evidence="1">PruArmRojPasFocal</strain>
    </source>
</reference>
<dbReference type="EMBL" id="CAEKDK010000002">
    <property type="protein sequence ID" value="CAB4270414.1"/>
    <property type="molecule type" value="Genomic_DNA"/>
</dbReference>
<gene>
    <name evidence="1" type="ORF">CURHAP_LOCUS16523</name>
    <name evidence="2" type="ORF">ORAREDHAP_LOCUS16100</name>
</gene>
<dbReference type="Proteomes" id="UP000507245">
    <property type="component" value="Unassembled WGS sequence"/>
</dbReference>
<protein>
    <submittedName>
        <fullName evidence="1">Uncharacterized protein</fullName>
    </submittedName>
</protein>
<evidence type="ECO:0000313" key="4">
    <source>
        <dbReference type="Proteomes" id="UP000507245"/>
    </source>
</evidence>
<evidence type="ECO:0000313" key="1">
    <source>
        <dbReference type="EMBL" id="CAB4270414.1"/>
    </source>
</evidence>
<reference evidence="4" key="1">
    <citation type="journal article" date="2020" name="Genome Biol.">
        <title>Gamete binning: chromosome-level and haplotype-resolved genome assembly enabled by high-throughput single-cell sequencing of gamete genomes.</title>
        <authorList>
            <person name="Campoy J.A."/>
            <person name="Sun H."/>
            <person name="Goel M."/>
            <person name="Jiao W.-B."/>
            <person name="Folz-Donahue K."/>
            <person name="Wang N."/>
            <person name="Rubio M."/>
            <person name="Liu C."/>
            <person name="Kukat C."/>
            <person name="Ruiz D."/>
            <person name="Huettel B."/>
            <person name="Schneeberger K."/>
        </authorList>
    </citation>
    <scope>NUCLEOTIDE SEQUENCE [LARGE SCALE GENOMIC DNA]</scope>
    <source>
        <strain evidence="4">cv. Rojo Pasion</strain>
    </source>
</reference>